<dbReference type="EMBL" id="FNTX01000002">
    <property type="protein sequence ID" value="SEE69991.1"/>
    <property type="molecule type" value="Genomic_DNA"/>
</dbReference>
<protein>
    <recommendedName>
        <fullName evidence="3">Glycoside hydrolase family 65</fullName>
    </recommendedName>
</protein>
<reference evidence="2" key="1">
    <citation type="submission" date="2016-10" db="EMBL/GenBank/DDBJ databases">
        <authorList>
            <person name="Varghese N."/>
            <person name="Submissions S."/>
        </authorList>
    </citation>
    <scope>NUCLEOTIDE SEQUENCE [LARGE SCALE GENOMIC DNA]</scope>
    <source>
        <strain evidence="2">DSM 21368</strain>
    </source>
</reference>
<keyword evidence="2" id="KW-1185">Reference proteome</keyword>
<accession>A0A1H5L0Y7</accession>
<dbReference type="Proteomes" id="UP000199220">
    <property type="component" value="Unassembled WGS sequence"/>
</dbReference>
<dbReference type="InterPro" id="IPR012341">
    <property type="entry name" value="6hp_glycosidase-like_sf"/>
</dbReference>
<proteinExistence type="predicted"/>
<gene>
    <name evidence="1" type="ORF">SAMN04488554_2523</name>
</gene>
<evidence type="ECO:0000313" key="2">
    <source>
        <dbReference type="Proteomes" id="UP000199220"/>
    </source>
</evidence>
<dbReference type="GO" id="GO:0005975">
    <property type="term" value="P:carbohydrate metabolic process"/>
    <property type="evidence" value="ECO:0007669"/>
    <property type="project" value="InterPro"/>
</dbReference>
<dbReference type="AlphaFoldDB" id="A0A1H5L0Y7"/>
<evidence type="ECO:0000313" key="1">
    <source>
        <dbReference type="EMBL" id="SEE69991.1"/>
    </source>
</evidence>
<evidence type="ECO:0008006" key="3">
    <source>
        <dbReference type="Google" id="ProtNLM"/>
    </source>
</evidence>
<dbReference type="OrthoDB" id="127395at2"/>
<dbReference type="RefSeq" id="WP_139177757.1">
    <property type="nucleotide sequence ID" value="NZ_FNTX01000002.1"/>
</dbReference>
<dbReference type="STRING" id="648782.SAMN04488554_2523"/>
<name>A0A1H5L0Y7_9MICO</name>
<dbReference type="InterPro" id="IPR008928">
    <property type="entry name" value="6-hairpin_glycosidase_sf"/>
</dbReference>
<dbReference type="Gene3D" id="1.50.10.10">
    <property type="match status" value="1"/>
</dbReference>
<sequence>MTAGTTPDHTRATPSGLIDREAVVRRHNVRYAGPCPESPLSVGNGEFAVTVDHTGLQTFADRYERNAARTCGEAATPLGMQAQWGFHWFPNPHGYRLEDTMEALESPRGPVRYPSGYDFRESREESEGSGRGAGYYYWTNPQRLHLAQVGLLLDGRVPEWEQVEGVSQELDLWSGVIRSRLRIAGHEVTVRTAVHPERDCLAFEIDLAAELAERLAVRVAFPYVEESFEAPPVWDRPEAHRTVYRADGGAHVWERTVDEARYQVRGAGSFSVSGSEHEWVLTPTEPVLRGAIEVAQALPSDPISAPGEVLVHSARGWEDFWRHGAAMDLGASTAEGAHELERRIVLSQYQTRVHSSGSTPPQETGLVCNSWGGTFHLEMHWWHAAHFPAWGRPELLERSLGWYESILPVARAGAAAQGFAGARWPKHVGPEGIESPNEIGPLLIWQQPHVISYAELLRTGAADEARVRDRYRMLVDETAEFLASFALLDGDAYHLPPPLMPAQEVYGAAETWDPLFEVAYVRWALLTALAWRRADGREEPELWRQVADGLRPVVSEDGHYDAVQRPPRTVYTDHPAMLGALGVVPDTGAIDHEAMLRTLERACAQWNWRSAWGWDFPMIAMCATRLGRADVALSALLRPEDKNTHLPNGHNRQVPHRMPLYLPGNGGLLMATALLFGGWVDPDGVPRRVELPEGWSVVAEGFPPRP</sequence>
<dbReference type="SUPFAM" id="SSF48208">
    <property type="entry name" value="Six-hairpin glycosidases"/>
    <property type="match status" value="1"/>
</dbReference>
<organism evidence="1 2">
    <name type="scientific">Ruania alba</name>
    <dbReference type="NCBI Taxonomy" id="648782"/>
    <lineage>
        <taxon>Bacteria</taxon>
        <taxon>Bacillati</taxon>
        <taxon>Actinomycetota</taxon>
        <taxon>Actinomycetes</taxon>
        <taxon>Micrococcales</taxon>
        <taxon>Ruaniaceae</taxon>
        <taxon>Ruania</taxon>
    </lineage>
</organism>